<dbReference type="GO" id="GO:0006355">
    <property type="term" value="P:regulation of DNA-templated transcription"/>
    <property type="evidence" value="ECO:0007669"/>
    <property type="project" value="InterPro"/>
</dbReference>
<accession>A0A396RLI4</accession>
<sequence>MTTPAIYQLRLPRSIKQAVERYAKQDGISMNQFMATAVAEKLSALESARFFEERYERMNLEKFDEIMSRKRGVPPREDDVIG</sequence>
<gene>
    <name evidence="1" type="ORF">D1610_13020</name>
</gene>
<dbReference type="InterPro" id="IPR010985">
    <property type="entry name" value="Ribbon_hlx_hlx"/>
</dbReference>
<name>A0A396RLI4_9SPHN</name>
<dbReference type="Gene3D" id="1.10.1220.10">
    <property type="entry name" value="Met repressor-like"/>
    <property type="match status" value="1"/>
</dbReference>
<dbReference type="EMBL" id="QWLV01000006">
    <property type="protein sequence ID" value="RHW17039.1"/>
    <property type="molecule type" value="Genomic_DNA"/>
</dbReference>
<evidence type="ECO:0000313" key="2">
    <source>
        <dbReference type="Proteomes" id="UP000266693"/>
    </source>
</evidence>
<proteinExistence type="predicted"/>
<dbReference type="SUPFAM" id="SSF47598">
    <property type="entry name" value="Ribbon-helix-helix"/>
    <property type="match status" value="1"/>
</dbReference>
<evidence type="ECO:0000313" key="1">
    <source>
        <dbReference type="EMBL" id="RHW17039.1"/>
    </source>
</evidence>
<dbReference type="AlphaFoldDB" id="A0A396RLI4"/>
<protein>
    <submittedName>
        <fullName evidence="1">Toxin-antitoxin system HicB family antitoxin</fullName>
    </submittedName>
</protein>
<reference evidence="1 2" key="1">
    <citation type="submission" date="2018-08" db="EMBL/GenBank/DDBJ databases">
        <title>The multiple taxonomic identification of Sphingomonas gilva.</title>
        <authorList>
            <person name="Zhu D."/>
            <person name="Zheng S."/>
        </authorList>
    </citation>
    <scope>NUCLEOTIDE SEQUENCE [LARGE SCALE GENOMIC DNA]</scope>
    <source>
        <strain evidence="1 2">ZDH117</strain>
    </source>
</reference>
<comment type="caution">
    <text evidence="1">The sequence shown here is derived from an EMBL/GenBank/DDBJ whole genome shotgun (WGS) entry which is preliminary data.</text>
</comment>
<organism evidence="1 2">
    <name type="scientific">Sphingomonas gilva</name>
    <dbReference type="NCBI Taxonomy" id="2305907"/>
    <lineage>
        <taxon>Bacteria</taxon>
        <taxon>Pseudomonadati</taxon>
        <taxon>Pseudomonadota</taxon>
        <taxon>Alphaproteobacteria</taxon>
        <taxon>Sphingomonadales</taxon>
        <taxon>Sphingomonadaceae</taxon>
        <taxon>Sphingomonas</taxon>
    </lineage>
</organism>
<dbReference type="Proteomes" id="UP000266693">
    <property type="component" value="Unassembled WGS sequence"/>
</dbReference>
<dbReference type="RefSeq" id="WP_118864620.1">
    <property type="nucleotide sequence ID" value="NZ_QWLV01000006.1"/>
</dbReference>
<keyword evidence="2" id="KW-1185">Reference proteome</keyword>
<dbReference type="OrthoDB" id="7579938at2"/>
<dbReference type="InterPro" id="IPR013321">
    <property type="entry name" value="Arc_rbn_hlx_hlx"/>
</dbReference>